<protein>
    <submittedName>
        <fullName evidence="2">Uncharacterized protein</fullName>
    </submittedName>
</protein>
<dbReference type="Proteomes" id="UP000186817">
    <property type="component" value="Unassembled WGS sequence"/>
</dbReference>
<evidence type="ECO:0000313" key="3">
    <source>
        <dbReference type="Proteomes" id="UP000186817"/>
    </source>
</evidence>
<sequence length="124" mass="13103">MSSIRNSTGGWNISMGNVFGMSTSGIPISATFISVLPHPEKETYHGGVFGPEGGVVSPAAYSLGVLLLVLIYGLPENMATALVAHDWPLLDAVAAASIARCSEFEGQDLAITAWCWAKLEDLHQ</sequence>
<comment type="caution">
    <text evidence="2">The sequence shown here is derived from an EMBL/GenBank/DDBJ whole genome shotgun (WGS) entry which is preliminary data.</text>
</comment>
<feature type="transmembrane region" description="Helical" evidence="1">
    <location>
        <begin position="12"/>
        <end position="35"/>
    </location>
</feature>
<dbReference type="PANTHER" id="PTHR39430:SF1">
    <property type="entry name" value="PROTEASE"/>
    <property type="match status" value="1"/>
</dbReference>
<keyword evidence="1" id="KW-1133">Transmembrane helix</keyword>
<accession>A0A1Q9EHH5</accession>
<dbReference type="AlphaFoldDB" id="A0A1Q9EHH5"/>
<gene>
    <name evidence="2" type="ORF">AK812_SmicGene9846</name>
</gene>
<evidence type="ECO:0000256" key="1">
    <source>
        <dbReference type="SAM" id="Phobius"/>
    </source>
</evidence>
<feature type="transmembrane region" description="Helical" evidence="1">
    <location>
        <begin position="55"/>
        <end position="74"/>
    </location>
</feature>
<reference evidence="2 3" key="1">
    <citation type="submission" date="2016-02" db="EMBL/GenBank/DDBJ databases">
        <title>Genome analysis of coral dinoflagellate symbionts highlights evolutionary adaptations to a symbiotic lifestyle.</title>
        <authorList>
            <person name="Aranda M."/>
            <person name="Li Y."/>
            <person name="Liew Y.J."/>
            <person name="Baumgarten S."/>
            <person name="Simakov O."/>
            <person name="Wilson M."/>
            <person name="Piel J."/>
            <person name="Ashoor H."/>
            <person name="Bougouffa S."/>
            <person name="Bajic V.B."/>
            <person name="Ryu T."/>
            <person name="Ravasi T."/>
            <person name="Bayer T."/>
            <person name="Micklem G."/>
            <person name="Kim H."/>
            <person name="Bhak J."/>
            <person name="Lajeunesse T.C."/>
            <person name="Voolstra C.R."/>
        </authorList>
    </citation>
    <scope>NUCLEOTIDE SEQUENCE [LARGE SCALE GENOMIC DNA]</scope>
    <source>
        <strain evidence="2 3">CCMP2467</strain>
    </source>
</reference>
<evidence type="ECO:0000313" key="2">
    <source>
        <dbReference type="EMBL" id="OLQ06827.1"/>
    </source>
</evidence>
<proteinExistence type="predicted"/>
<organism evidence="2 3">
    <name type="scientific">Symbiodinium microadriaticum</name>
    <name type="common">Dinoflagellate</name>
    <name type="synonym">Zooxanthella microadriatica</name>
    <dbReference type="NCBI Taxonomy" id="2951"/>
    <lineage>
        <taxon>Eukaryota</taxon>
        <taxon>Sar</taxon>
        <taxon>Alveolata</taxon>
        <taxon>Dinophyceae</taxon>
        <taxon>Suessiales</taxon>
        <taxon>Symbiodiniaceae</taxon>
        <taxon>Symbiodinium</taxon>
    </lineage>
</organism>
<keyword evidence="1" id="KW-0472">Membrane</keyword>
<name>A0A1Q9EHH5_SYMMI</name>
<keyword evidence="3" id="KW-1185">Reference proteome</keyword>
<keyword evidence="1" id="KW-0812">Transmembrane</keyword>
<dbReference type="EMBL" id="LSRX01000151">
    <property type="protein sequence ID" value="OLQ06827.1"/>
    <property type="molecule type" value="Genomic_DNA"/>
</dbReference>
<dbReference type="PANTHER" id="PTHR39430">
    <property type="entry name" value="MEMBRANE-ASSOCIATED PROTEASE-RELATED"/>
    <property type="match status" value="1"/>
</dbReference>